<reference evidence="1" key="1">
    <citation type="submission" date="2015-04" db="EMBL/GenBank/DDBJ databases">
        <title>The genome sequence of the plant pathogenic Rhizarian Plasmodiophora brassicae reveals insights in its biotrophic life cycle and the origin of chitin synthesis.</title>
        <authorList>
            <person name="Schwelm A."/>
            <person name="Fogelqvist J."/>
            <person name="Knaust A."/>
            <person name="Julke S."/>
            <person name="Lilja T."/>
            <person name="Dhandapani V."/>
            <person name="Bonilla-Rosso G."/>
            <person name="Karlsson M."/>
            <person name="Shevchenko A."/>
            <person name="Choi S.R."/>
            <person name="Kim H.G."/>
            <person name="Park J.Y."/>
            <person name="Lim Y.P."/>
            <person name="Ludwig-Muller J."/>
            <person name="Dixelius C."/>
        </authorList>
    </citation>
    <scope>NUCLEOTIDE SEQUENCE</scope>
    <source>
        <tissue evidence="1">Potato root galls</tissue>
    </source>
</reference>
<feature type="non-terminal residue" evidence="1">
    <location>
        <position position="116"/>
    </location>
</feature>
<accession>A0A0H5QVS9</accession>
<dbReference type="SUPFAM" id="SSF50978">
    <property type="entry name" value="WD40 repeat-like"/>
    <property type="match status" value="1"/>
</dbReference>
<organism evidence="1">
    <name type="scientific">Spongospora subterranea</name>
    <dbReference type="NCBI Taxonomy" id="70186"/>
    <lineage>
        <taxon>Eukaryota</taxon>
        <taxon>Sar</taxon>
        <taxon>Rhizaria</taxon>
        <taxon>Endomyxa</taxon>
        <taxon>Phytomyxea</taxon>
        <taxon>Plasmodiophorida</taxon>
        <taxon>Plasmodiophoridae</taxon>
        <taxon>Spongospora</taxon>
    </lineage>
</organism>
<dbReference type="InterPro" id="IPR015943">
    <property type="entry name" value="WD40/YVTN_repeat-like_dom_sf"/>
</dbReference>
<dbReference type="EMBL" id="HACM01005651">
    <property type="protein sequence ID" value="CRZ06093.1"/>
    <property type="molecule type" value="Transcribed_RNA"/>
</dbReference>
<name>A0A0H5QVS9_9EUKA</name>
<protein>
    <submittedName>
        <fullName evidence="1">Uncharacterized protein</fullName>
    </submittedName>
</protein>
<sequence length="116" mass="12729">MMARVADGDLLPGDIQLIGSWQAHHDAIRYLDLIKWGTIGAGLITTSFDRTVKVWSLRGRQIGALHQGRGLADVSSTNMTPWNYVPNTAARIQRAHDRAHGMINATKSTLNPNNKG</sequence>
<evidence type="ECO:0000313" key="1">
    <source>
        <dbReference type="EMBL" id="CRZ06093.1"/>
    </source>
</evidence>
<proteinExistence type="predicted"/>
<dbReference type="AlphaFoldDB" id="A0A0H5QVS9"/>
<dbReference type="Gene3D" id="2.130.10.10">
    <property type="entry name" value="YVTN repeat-like/Quinoprotein amine dehydrogenase"/>
    <property type="match status" value="1"/>
</dbReference>
<dbReference type="InterPro" id="IPR036322">
    <property type="entry name" value="WD40_repeat_dom_sf"/>
</dbReference>